<dbReference type="PROSITE" id="PS50172">
    <property type="entry name" value="BRCT"/>
    <property type="match status" value="1"/>
</dbReference>
<feature type="domain" description="BRCT" evidence="6">
    <location>
        <begin position="143"/>
        <end position="249"/>
    </location>
</feature>
<dbReference type="InterPro" id="IPR002110">
    <property type="entry name" value="Ankyrin_rpt"/>
</dbReference>
<evidence type="ECO:0000313" key="7">
    <source>
        <dbReference type="EMBL" id="VDN16308.1"/>
    </source>
</evidence>
<dbReference type="GO" id="GO:0004842">
    <property type="term" value="F:ubiquitin-protein transferase activity"/>
    <property type="evidence" value="ECO:0007669"/>
    <property type="project" value="TreeGrafter"/>
</dbReference>
<dbReference type="InterPro" id="IPR001357">
    <property type="entry name" value="BRCT_dom"/>
</dbReference>
<dbReference type="EMBL" id="UYRU01065385">
    <property type="protein sequence ID" value="VDN16308.1"/>
    <property type="molecule type" value="Genomic_DNA"/>
</dbReference>
<evidence type="ECO:0000256" key="1">
    <source>
        <dbReference type="ARBA" id="ARBA00022737"/>
    </source>
</evidence>
<keyword evidence="8" id="KW-1185">Reference proteome</keyword>
<dbReference type="Proteomes" id="UP000281553">
    <property type="component" value="Unassembled WGS sequence"/>
</dbReference>
<dbReference type="Gene3D" id="1.25.40.20">
    <property type="entry name" value="Ankyrin repeat-containing domain"/>
    <property type="match status" value="1"/>
</dbReference>
<keyword evidence="5" id="KW-1133">Transmembrane helix</keyword>
<dbReference type="SUPFAM" id="SSF52113">
    <property type="entry name" value="BRCT domain"/>
    <property type="match status" value="1"/>
</dbReference>
<dbReference type="OrthoDB" id="2384350at2759"/>
<keyword evidence="1" id="KW-0677">Repeat</keyword>
<organism evidence="7 8">
    <name type="scientific">Dibothriocephalus latus</name>
    <name type="common">Fish tapeworm</name>
    <name type="synonym">Diphyllobothrium latum</name>
    <dbReference type="NCBI Taxonomy" id="60516"/>
    <lineage>
        <taxon>Eukaryota</taxon>
        <taxon>Metazoa</taxon>
        <taxon>Spiralia</taxon>
        <taxon>Lophotrochozoa</taxon>
        <taxon>Platyhelminthes</taxon>
        <taxon>Cestoda</taxon>
        <taxon>Eucestoda</taxon>
        <taxon>Diphyllobothriidea</taxon>
        <taxon>Diphyllobothriidae</taxon>
        <taxon>Dibothriocephalus</taxon>
    </lineage>
</organism>
<feature type="region of interest" description="Disordered" evidence="4">
    <location>
        <begin position="182"/>
        <end position="204"/>
    </location>
</feature>
<dbReference type="PROSITE" id="PS50297">
    <property type="entry name" value="ANK_REP_REGION"/>
    <property type="match status" value="1"/>
</dbReference>
<dbReference type="Pfam" id="PF00533">
    <property type="entry name" value="BRCT"/>
    <property type="match status" value="1"/>
</dbReference>
<gene>
    <name evidence="7" type="ORF">DILT_LOCUS12139</name>
</gene>
<proteinExistence type="predicted"/>
<dbReference type="SUPFAM" id="SSF48403">
    <property type="entry name" value="Ankyrin repeat"/>
    <property type="match status" value="1"/>
</dbReference>
<protein>
    <recommendedName>
        <fullName evidence="6">BRCT domain-containing protein</fullName>
    </recommendedName>
</protein>
<dbReference type="Pfam" id="PF00023">
    <property type="entry name" value="Ank"/>
    <property type="match status" value="1"/>
</dbReference>
<evidence type="ECO:0000256" key="3">
    <source>
        <dbReference type="PROSITE-ProRule" id="PRU00023"/>
    </source>
</evidence>
<evidence type="ECO:0000259" key="6">
    <source>
        <dbReference type="PROSITE" id="PS50172"/>
    </source>
</evidence>
<accession>A0A3P7M236</accession>
<dbReference type="AlphaFoldDB" id="A0A3P7M236"/>
<keyword evidence="5" id="KW-0472">Membrane</keyword>
<keyword evidence="2 3" id="KW-0040">ANK repeat</keyword>
<dbReference type="GO" id="GO:0031436">
    <property type="term" value="C:BRCA1-BARD1 complex"/>
    <property type="evidence" value="ECO:0007669"/>
    <property type="project" value="TreeGrafter"/>
</dbReference>
<feature type="repeat" description="ANK" evidence="3">
    <location>
        <begin position="1"/>
        <end position="32"/>
    </location>
</feature>
<dbReference type="GO" id="GO:0070531">
    <property type="term" value="C:BRCA1-A complex"/>
    <property type="evidence" value="ECO:0007669"/>
    <property type="project" value="TreeGrafter"/>
</dbReference>
<evidence type="ECO:0000256" key="5">
    <source>
        <dbReference type="SAM" id="Phobius"/>
    </source>
</evidence>
<dbReference type="InterPro" id="IPR036420">
    <property type="entry name" value="BRCT_dom_sf"/>
</dbReference>
<evidence type="ECO:0000313" key="8">
    <source>
        <dbReference type="Proteomes" id="UP000281553"/>
    </source>
</evidence>
<dbReference type="PANTHER" id="PTHR24171:SF8">
    <property type="entry name" value="BRCA1-ASSOCIATED RING DOMAIN PROTEIN 1"/>
    <property type="match status" value="1"/>
</dbReference>
<dbReference type="PANTHER" id="PTHR24171">
    <property type="entry name" value="ANKYRIN REPEAT DOMAIN-CONTAINING PROTEIN 39-RELATED"/>
    <property type="match status" value="1"/>
</dbReference>
<evidence type="ECO:0000256" key="2">
    <source>
        <dbReference type="ARBA" id="ARBA00023043"/>
    </source>
</evidence>
<name>A0A3P7M236_DIBLA</name>
<dbReference type="CDD" id="cd17734">
    <property type="entry name" value="BRCT_Bard1_rpt1"/>
    <property type="match status" value="1"/>
</dbReference>
<feature type="transmembrane region" description="Helical" evidence="5">
    <location>
        <begin position="278"/>
        <end position="301"/>
    </location>
</feature>
<sequence length="321" mass="35402">METPLHDAVTNAHLPCCKLLLKYGANPEVPNALGLSPLNVCANMLERLKRPAKPNVSSILDKLMTNRSNGGTILAACELTRTIYKLRLSVRFFCRIENSSIKLVQFAPVAVATEESALKPKSEMSYLLVGSGSISSQRRLRPVLLGTGLSRIQRTQFVRVASLLHARVATEMSPEVTHLVTGAALSPQSDNQKKKPSKGGDKVYPNESNCPRTLKFLSAVLQGCWILAFDWIETCSFVKSRVEEEGFELPGCSTAPITNAPRKARQAREAGSAGLFHGFRLCLLVSWCFIFLCTFTTRVFVYQKYPLCFKNSVSPFSLSLV</sequence>
<dbReference type="InterPro" id="IPR036770">
    <property type="entry name" value="Ankyrin_rpt-contain_sf"/>
</dbReference>
<keyword evidence="5" id="KW-0812">Transmembrane</keyword>
<dbReference type="PROSITE" id="PS50088">
    <property type="entry name" value="ANK_REPEAT"/>
    <property type="match status" value="1"/>
</dbReference>
<evidence type="ECO:0000256" key="4">
    <source>
        <dbReference type="SAM" id="MobiDB-lite"/>
    </source>
</evidence>
<reference evidence="7 8" key="1">
    <citation type="submission" date="2018-11" db="EMBL/GenBank/DDBJ databases">
        <authorList>
            <consortium name="Pathogen Informatics"/>
        </authorList>
    </citation>
    <scope>NUCLEOTIDE SEQUENCE [LARGE SCALE GENOMIC DNA]</scope>
</reference>
<dbReference type="Gene3D" id="3.40.50.10190">
    <property type="entry name" value="BRCT domain"/>
    <property type="match status" value="1"/>
</dbReference>
<dbReference type="GO" id="GO:0085020">
    <property type="term" value="P:protein K6-linked ubiquitination"/>
    <property type="evidence" value="ECO:0007669"/>
    <property type="project" value="TreeGrafter"/>
</dbReference>